<evidence type="ECO:0000313" key="3">
    <source>
        <dbReference type="Proteomes" id="UP000054032"/>
    </source>
</evidence>
<reference evidence="2 3" key="1">
    <citation type="journal article" date="2013" name="PLoS Genet.">
        <title>Comparative genome structure, secondary metabolite, and effector coding capacity across Cochliobolus pathogens.</title>
        <authorList>
            <person name="Condon B.J."/>
            <person name="Leng Y."/>
            <person name="Wu D."/>
            <person name="Bushley K.E."/>
            <person name="Ohm R.A."/>
            <person name="Otillar R."/>
            <person name="Martin J."/>
            <person name="Schackwitz W."/>
            <person name="Grimwood J."/>
            <person name="MohdZainudin N."/>
            <person name="Xue C."/>
            <person name="Wang R."/>
            <person name="Manning V.A."/>
            <person name="Dhillon B."/>
            <person name="Tu Z.J."/>
            <person name="Steffenson B.J."/>
            <person name="Salamov A."/>
            <person name="Sun H."/>
            <person name="Lowry S."/>
            <person name="LaButti K."/>
            <person name="Han J."/>
            <person name="Copeland A."/>
            <person name="Lindquist E."/>
            <person name="Barry K."/>
            <person name="Schmutz J."/>
            <person name="Baker S.E."/>
            <person name="Ciuffetti L.M."/>
            <person name="Grigoriev I.V."/>
            <person name="Zhong S."/>
            <person name="Turgeon B.G."/>
        </authorList>
    </citation>
    <scope>NUCLEOTIDE SEQUENCE [LARGE SCALE GENOMIC DNA]</scope>
    <source>
        <strain evidence="2 3">ATCC 44560</strain>
    </source>
</reference>
<evidence type="ECO:0000313" key="2">
    <source>
        <dbReference type="EMBL" id="EUC50864.1"/>
    </source>
</evidence>
<sequence>MTRAGVLTDATNVVITRLEAERDLLSDNEARLQAVINNLKDQVNTWEENHIDCQEQADRITHLEEELGQWKCRWEGHQDCDNIIACLRRQLDEHKKCSGTLESAQKQLEDHRNCGQTIEQLQQESARLETECCKSAATIKGLGKKRDRGNEFEATAKTLQEKCEAQQAVITTLRKQAEVFKTTIETLKKDYKVRKAENNVLQKQRTAHETTVETLQQERQGHVGKMNDLRAQLAGPNLYRRCEENITFLEKQLELQQSAMGQEAPPEPVMAKNMALKNAIKQVDKDVVSLCNNLRNLMASFKRPEEIKEKYLQLGRVISNWRQGNIMRQTETNNLPVSLENLIKEALISYDIISTYHMRMTDILRTEMEKIKMYEQIMQSLQKRHDMLRQDFSTLLGKAEEEKDCARTRESKLWEMIELRNDMIQLREEIIIRLLESLNSEMIPNNCSKNVMRDFLFNPMGGLAPKRGASYVSTFVHSSVHLTHFTSILQNQSHRYEEISADVQLLKAKVLNGLRFPIGKPSPMTPKQLFICFSLSQLSDHKKSLVA</sequence>
<name>W6ZTJ4_COCMI</name>
<dbReference type="RefSeq" id="XP_007682506.1">
    <property type="nucleotide sequence ID" value="XM_007684316.1"/>
</dbReference>
<dbReference type="OrthoDB" id="10449906at2759"/>
<feature type="coiled-coil region" evidence="1">
    <location>
        <begin position="364"/>
        <end position="391"/>
    </location>
</feature>
<protein>
    <submittedName>
        <fullName evidence="2">Uncharacterized protein</fullName>
    </submittedName>
</protein>
<dbReference type="GeneID" id="19120083"/>
<feature type="coiled-coil region" evidence="1">
    <location>
        <begin position="15"/>
        <end position="56"/>
    </location>
</feature>
<gene>
    <name evidence="2" type="ORF">COCMIDRAFT_21584</name>
</gene>
<accession>W6ZTJ4</accession>
<dbReference type="HOGENOM" id="CLU_036913_0_0_1"/>
<dbReference type="EMBL" id="KI963920">
    <property type="protein sequence ID" value="EUC50864.1"/>
    <property type="molecule type" value="Genomic_DNA"/>
</dbReference>
<dbReference type="Gene3D" id="1.10.287.1490">
    <property type="match status" value="1"/>
</dbReference>
<keyword evidence="3" id="KW-1185">Reference proteome</keyword>
<feature type="coiled-coil region" evidence="1">
    <location>
        <begin position="156"/>
        <end position="259"/>
    </location>
</feature>
<dbReference type="Proteomes" id="UP000054032">
    <property type="component" value="Unassembled WGS sequence"/>
</dbReference>
<keyword evidence="1" id="KW-0175">Coiled coil</keyword>
<dbReference type="AlphaFoldDB" id="W6ZTJ4"/>
<organism evidence="2 3">
    <name type="scientific">Bipolaris oryzae ATCC 44560</name>
    <dbReference type="NCBI Taxonomy" id="930090"/>
    <lineage>
        <taxon>Eukaryota</taxon>
        <taxon>Fungi</taxon>
        <taxon>Dikarya</taxon>
        <taxon>Ascomycota</taxon>
        <taxon>Pezizomycotina</taxon>
        <taxon>Dothideomycetes</taxon>
        <taxon>Pleosporomycetidae</taxon>
        <taxon>Pleosporales</taxon>
        <taxon>Pleosporineae</taxon>
        <taxon>Pleosporaceae</taxon>
        <taxon>Bipolaris</taxon>
    </lineage>
</organism>
<evidence type="ECO:0000256" key="1">
    <source>
        <dbReference type="SAM" id="Coils"/>
    </source>
</evidence>
<dbReference type="KEGG" id="bor:COCMIDRAFT_21584"/>
<feature type="coiled-coil region" evidence="1">
    <location>
        <begin position="104"/>
        <end position="131"/>
    </location>
</feature>
<proteinExistence type="predicted"/>